<dbReference type="SFLD" id="SFLDG01129">
    <property type="entry name" value="C1.5:_HAD__Beta-PGM__Phosphata"/>
    <property type="match status" value="1"/>
</dbReference>
<proteinExistence type="predicted"/>
<dbReference type="InterPro" id="IPR036412">
    <property type="entry name" value="HAD-like_sf"/>
</dbReference>
<dbReference type="InterPro" id="IPR023214">
    <property type="entry name" value="HAD_sf"/>
</dbReference>
<dbReference type="SFLD" id="SFLDS00003">
    <property type="entry name" value="Haloacid_Dehalogenase"/>
    <property type="match status" value="1"/>
</dbReference>
<dbReference type="AlphaFoldDB" id="A0A6J6FCP0"/>
<dbReference type="PANTHER" id="PTHR46191:SF2">
    <property type="entry name" value="HALOACID DEHALOGENASE-LIKE HYDROLASE DOMAIN-CONTAINING PROTEIN 3"/>
    <property type="match status" value="1"/>
</dbReference>
<reference evidence="1" key="1">
    <citation type="submission" date="2020-05" db="EMBL/GenBank/DDBJ databases">
        <authorList>
            <person name="Chiriac C."/>
            <person name="Salcher M."/>
            <person name="Ghai R."/>
            <person name="Kavagutti S V."/>
        </authorList>
    </citation>
    <scope>NUCLEOTIDE SEQUENCE</scope>
</reference>
<name>A0A6J6FCP0_9ZZZZ</name>
<sequence length="229" mass="24300">MSRFDAILFDAGGILVLPDPTVLGPLLAYYGADASVSTHRRAHYAAMAAKSHAGSGETVWDEYDLAYVRAVGVPEHDVPAAATVLGRTRNAHVWRWPIPESVAALRALADLGVPLGVVSNASGQIEEVLRRSEVCQVGDGTGVTVRVVVDSHVVGVAKPDPRIFDPALEHFADVDRTRIAYVGDSVTMDVGGARAAGLHPVLLDPHDDHPGADFDRIHSLADLLALVAR</sequence>
<dbReference type="InterPro" id="IPR051828">
    <property type="entry name" value="HAD-like_hydrolase_domain"/>
</dbReference>
<dbReference type="PANTHER" id="PTHR46191">
    <property type="match status" value="1"/>
</dbReference>
<dbReference type="SUPFAM" id="SSF56784">
    <property type="entry name" value="HAD-like"/>
    <property type="match status" value="1"/>
</dbReference>
<evidence type="ECO:0000313" key="1">
    <source>
        <dbReference type="EMBL" id="CAB4586400.1"/>
    </source>
</evidence>
<organism evidence="1">
    <name type="scientific">freshwater metagenome</name>
    <dbReference type="NCBI Taxonomy" id="449393"/>
    <lineage>
        <taxon>unclassified sequences</taxon>
        <taxon>metagenomes</taxon>
        <taxon>ecological metagenomes</taxon>
    </lineage>
</organism>
<protein>
    <submittedName>
        <fullName evidence="1">Unannotated protein</fullName>
    </submittedName>
</protein>
<dbReference type="EMBL" id="CAEZSR010000192">
    <property type="protein sequence ID" value="CAB4586400.1"/>
    <property type="molecule type" value="Genomic_DNA"/>
</dbReference>
<dbReference type="Gene3D" id="3.40.50.1000">
    <property type="entry name" value="HAD superfamily/HAD-like"/>
    <property type="match status" value="1"/>
</dbReference>
<dbReference type="Pfam" id="PF00702">
    <property type="entry name" value="Hydrolase"/>
    <property type="match status" value="1"/>
</dbReference>
<accession>A0A6J6FCP0</accession>
<gene>
    <name evidence="1" type="ORF">UFOPK1493_03448</name>
</gene>